<reference evidence="2 3" key="1">
    <citation type="submission" date="2019-01" db="EMBL/GenBank/DDBJ databases">
        <title>Draft Genome and Complete Hox-Cluster Characterization of the Sterlet Sturgeon (Acipenser ruthenus).</title>
        <authorList>
            <person name="Wei Q."/>
        </authorList>
    </citation>
    <scope>NUCLEOTIDE SEQUENCE [LARGE SCALE GENOMIC DNA]</scope>
    <source>
        <strain evidence="2">WHYD16114868_AA</strain>
        <tissue evidence="2">Blood</tissue>
    </source>
</reference>
<dbReference type="PANTHER" id="PTHR14690">
    <property type="entry name" value="IQ MOTIF CONTAINING WITH AAA DOMAIN 1"/>
    <property type="match status" value="1"/>
</dbReference>
<organism evidence="2 3">
    <name type="scientific">Acipenser ruthenus</name>
    <name type="common">Sterlet sturgeon</name>
    <dbReference type="NCBI Taxonomy" id="7906"/>
    <lineage>
        <taxon>Eukaryota</taxon>
        <taxon>Metazoa</taxon>
        <taxon>Chordata</taxon>
        <taxon>Craniata</taxon>
        <taxon>Vertebrata</taxon>
        <taxon>Euteleostomi</taxon>
        <taxon>Actinopterygii</taxon>
        <taxon>Chondrostei</taxon>
        <taxon>Acipenseriformes</taxon>
        <taxon>Acipenseridae</taxon>
        <taxon>Acipenser</taxon>
    </lineage>
</organism>
<protein>
    <submittedName>
        <fullName evidence="2">IQ and AAA domain-containing protein 1</fullName>
    </submittedName>
</protein>
<proteinExistence type="predicted"/>
<feature type="region of interest" description="Disordered" evidence="1">
    <location>
        <begin position="1"/>
        <end position="20"/>
    </location>
</feature>
<dbReference type="AlphaFoldDB" id="A0A444UC47"/>
<evidence type="ECO:0000313" key="2">
    <source>
        <dbReference type="EMBL" id="RXM32750.1"/>
    </source>
</evidence>
<evidence type="ECO:0000256" key="1">
    <source>
        <dbReference type="SAM" id="MobiDB-lite"/>
    </source>
</evidence>
<dbReference type="PANTHER" id="PTHR14690:SF0">
    <property type="entry name" value="IQ MOTIF CONTAINING WITH AAA DOMAIN 1"/>
    <property type="match status" value="1"/>
</dbReference>
<evidence type="ECO:0000313" key="3">
    <source>
        <dbReference type="Proteomes" id="UP000289886"/>
    </source>
</evidence>
<gene>
    <name evidence="2" type="ORF">EOD39_5969</name>
</gene>
<name>A0A444UC47_ACIRT</name>
<accession>A0A444UC47</accession>
<dbReference type="EMBL" id="SCEB01214855">
    <property type="protein sequence ID" value="RXM32750.1"/>
    <property type="molecule type" value="Genomic_DNA"/>
</dbReference>
<sequence length="199" mass="22396">MHLQQDVGSCPLGPDQSPSSGDARDVFLLEKNRVVFFQRVATLCAHNVQIFQRLESGLSSAIWQNRNESTNFNQKHVEELIKEEKQKEIESEIRVQVDELMREELKNLRLAVVRDSGTKGKGGIKKNGGVITSALNLSSLTKISDRYTQGHIMKAVKALLTERRIDQLAKKPLTGAEYVVHLAKIDPVFKEEVEAFKAK</sequence>
<dbReference type="InterPro" id="IPR052267">
    <property type="entry name" value="N-DRC_Component"/>
</dbReference>
<comment type="caution">
    <text evidence="2">The sequence shown here is derived from an EMBL/GenBank/DDBJ whole genome shotgun (WGS) entry which is preliminary data.</text>
</comment>
<keyword evidence="3" id="KW-1185">Reference proteome</keyword>
<dbReference type="Proteomes" id="UP000289886">
    <property type="component" value="Unassembled WGS sequence"/>
</dbReference>